<dbReference type="EMBL" id="CACRSM010000002">
    <property type="protein sequence ID" value="VYT05670.1"/>
    <property type="molecule type" value="Genomic_DNA"/>
</dbReference>
<dbReference type="GO" id="GO:0051304">
    <property type="term" value="P:chromosome separation"/>
    <property type="evidence" value="ECO:0007669"/>
    <property type="project" value="InterPro"/>
</dbReference>
<name>A0A6N2TIW1_9ACTO</name>
<dbReference type="AlphaFoldDB" id="A0A6N2TIW1"/>
<keyword evidence="4" id="KW-0131">Cell cycle</keyword>
<proteinExistence type="predicted"/>
<evidence type="ECO:0000313" key="5">
    <source>
        <dbReference type="EMBL" id="VYT05670.1"/>
    </source>
</evidence>
<dbReference type="Pfam" id="PF04079">
    <property type="entry name" value="SMC_ScpB"/>
    <property type="match status" value="1"/>
</dbReference>
<sequence>MSDALDLAETQLLFAPIEAILMVVDQPVTAQQLAGVLNVSAEDIEHVLEALCAQYAGRSGGREHGFELRRLGGGWRIYSAPRWESLVSQFIVGSGQSKLSQAALETLAVIAYRQPISRARISQIRGVNVDAVVRTLCARELIEEVGQSSSGARLYGTTQVFLERMGMNSLDELAPLAPYLPASDELDELEETL</sequence>
<dbReference type="NCBIfam" id="TIGR00281">
    <property type="entry name" value="SMC-Scp complex subunit ScpB"/>
    <property type="match status" value="1"/>
</dbReference>
<keyword evidence="2" id="KW-0132">Cell division</keyword>
<organism evidence="5">
    <name type="scientific">Schaalia odontolytica</name>
    <dbReference type="NCBI Taxonomy" id="1660"/>
    <lineage>
        <taxon>Bacteria</taxon>
        <taxon>Bacillati</taxon>
        <taxon>Actinomycetota</taxon>
        <taxon>Actinomycetes</taxon>
        <taxon>Actinomycetales</taxon>
        <taxon>Actinomycetaceae</taxon>
        <taxon>Schaalia</taxon>
    </lineage>
</organism>
<evidence type="ECO:0000256" key="3">
    <source>
        <dbReference type="ARBA" id="ARBA00022829"/>
    </source>
</evidence>
<evidence type="ECO:0000256" key="4">
    <source>
        <dbReference type="ARBA" id="ARBA00023306"/>
    </source>
</evidence>
<keyword evidence="3" id="KW-0159">Chromosome partition</keyword>
<dbReference type="PANTHER" id="PTHR34298">
    <property type="entry name" value="SEGREGATION AND CONDENSATION PROTEIN B"/>
    <property type="match status" value="1"/>
</dbReference>
<protein>
    <submittedName>
        <fullName evidence="5">Segregation and condensation protein B</fullName>
    </submittedName>
</protein>
<dbReference type="Gene3D" id="1.10.10.10">
    <property type="entry name" value="Winged helix-like DNA-binding domain superfamily/Winged helix DNA-binding domain"/>
    <property type="match status" value="2"/>
</dbReference>
<dbReference type="PIRSF" id="PIRSF019345">
    <property type="entry name" value="ScpB"/>
    <property type="match status" value="1"/>
</dbReference>
<accession>A0A6N2TIW1</accession>
<keyword evidence="1" id="KW-0963">Cytoplasm</keyword>
<evidence type="ECO:0000256" key="2">
    <source>
        <dbReference type="ARBA" id="ARBA00022618"/>
    </source>
</evidence>
<dbReference type="InterPro" id="IPR005234">
    <property type="entry name" value="ScpB_csome_segregation"/>
</dbReference>
<dbReference type="PANTHER" id="PTHR34298:SF2">
    <property type="entry name" value="SEGREGATION AND CONDENSATION PROTEIN B"/>
    <property type="match status" value="1"/>
</dbReference>
<dbReference type="InterPro" id="IPR036390">
    <property type="entry name" value="WH_DNA-bd_sf"/>
</dbReference>
<dbReference type="InterPro" id="IPR036388">
    <property type="entry name" value="WH-like_DNA-bd_sf"/>
</dbReference>
<gene>
    <name evidence="5" type="primary">scpB</name>
    <name evidence="5" type="ORF">AOLFYP35_01393</name>
</gene>
<dbReference type="SUPFAM" id="SSF46785">
    <property type="entry name" value="Winged helix' DNA-binding domain"/>
    <property type="match status" value="2"/>
</dbReference>
<dbReference type="GO" id="GO:0051301">
    <property type="term" value="P:cell division"/>
    <property type="evidence" value="ECO:0007669"/>
    <property type="project" value="UniProtKB-KW"/>
</dbReference>
<evidence type="ECO:0000256" key="1">
    <source>
        <dbReference type="ARBA" id="ARBA00022490"/>
    </source>
</evidence>
<reference evidence="5" key="1">
    <citation type="submission" date="2019-11" db="EMBL/GenBank/DDBJ databases">
        <authorList>
            <person name="Feng L."/>
        </authorList>
    </citation>
    <scope>NUCLEOTIDE SEQUENCE</scope>
    <source>
        <strain evidence="5">AodontolyticusLFYP35</strain>
    </source>
</reference>